<gene>
    <name evidence="3" type="ORF">DH2020_029104</name>
</gene>
<dbReference type="PANTHER" id="PTHR31704:SF37">
    <property type="entry name" value="HEAT SHOCK PROTEIN"/>
    <property type="match status" value="1"/>
</dbReference>
<feature type="compositionally biased region" description="Low complexity" evidence="1">
    <location>
        <begin position="1"/>
        <end position="14"/>
    </location>
</feature>
<protein>
    <recommendedName>
        <fullName evidence="2">Myb/SANT-like domain-containing protein</fullName>
    </recommendedName>
</protein>
<comment type="caution">
    <text evidence="3">The sequence shown here is derived from an EMBL/GenBank/DDBJ whole genome shotgun (WGS) entry which is preliminary data.</text>
</comment>
<dbReference type="Pfam" id="PF12776">
    <property type="entry name" value="Myb_DNA-bind_3"/>
    <property type="match status" value="1"/>
</dbReference>
<name>A0ABR0VSW3_REHGL</name>
<accession>A0ABR0VSW3</accession>
<dbReference type="EMBL" id="JABTTQ020000883">
    <property type="protein sequence ID" value="KAK6137159.1"/>
    <property type="molecule type" value="Genomic_DNA"/>
</dbReference>
<sequence>MASQSLSQPSQSSDSNRRQMVRNNEFMEKASWDPRTTEIYIRICVEELQAGNRPGTHFNRTGWESIVRKFSVSTNRKYTRTQLKNRWDSLKKEWGARKTLLRGETGIGWNHEKGTVDASPEWWQRKIQALPEAAKFRERGPMMIHEQEMLFLDVVATGEHAWAPSSGLLPPHMQDESEDNTVQHDNMEDPNIERTSETEFIPQNIAERDSVGGSRRTNRDFPLHIRHKKQKKMSTVDKIARCLERMVDSMQSETSNISSFHW</sequence>
<proteinExistence type="predicted"/>
<evidence type="ECO:0000313" key="4">
    <source>
        <dbReference type="Proteomes" id="UP001318860"/>
    </source>
</evidence>
<organism evidence="3 4">
    <name type="scientific">Rehmannia glutinosa</name>
    <name type="common">Chinese foxglove</name>
    <dbReference type="NCBI Taxonomy" id="99300"/>
    <lineage>
        <taxon>Eukaryota</taxon>
        <taxon>Viridiplantae</taxon>
        <taxon>Streptophyta</taxon>
        <taxon>Embryophyta</taxon>
        <taxon>Tracheophyta</taxon>
        <taxon>Spermatophyta</taxon>
        <taxon>Magnoliopsida</taxon>
        <taxon>eudicotyledons</taxon>
        <taxon>Gunneridae</taxon>
        <taxon>Pentapetalae</taxon>
        <taxon>asterids</taxon>
        <taxon>lamiids</taxon>
        <taxon>Lamiales</taxon>
        <taxon>Orobanchaceae</taxon>
        <taxon>Rehmannieae</taxon>
        <taxon>Rehmannia</taxon>
    </lineage>
</organism>
<evidence type="ECO:0000259" key="2">
    <source>
        <dbReference type="Pfam" id="PF12776"/>
    </source>
</evidence>
<evidence type="ECO:0000256" key="1">
    <source>
        <dbReference type="SAM" id="MobiDB-lite"/>
    </source>
</evidence>
<feature type="region of interest" description="Disordered" evidence="1">
    <location>
        <begin position="1"/>
        <end position="28"/>
    </location>
</feature>
<evidence type="ECO:0000313" key="3">
    <source>
        <dbReference type="EMBL" id="KAK6137159.1"/>
    </source>
</evidence>
<keyword evidence="4" id="KW-1185">Reference proteome</keyword>
<reference evidence="3 4" key="1">
    <citation type="journal article" date="2021" name="Comput. Struct. Biotechnol. J.">
        <title>De novo genome assembly of the potent medicinal plant Rehmannia glutinosa using nanopore technology.</title>
        <authorList>
            <person name="Ma L."/>
            <person name="Dong C."/>
            <person name="Song C."/>
            <person name="Wang X."/>
            <person name="Zheng X."/>
            <person name="Niu Y."/>
            <person name="Chen S."/>
            <person name="Feng W."/>
        </authorList>
    </citation>
    <scope>NUCLEOTIDE SEQUENCE [LARGE SCALE GENOMIC DNA]</scope>
    <source>
        <strain evidence="3">DH-2019</strain>
    </source>
</reference>
<dbReference type="InterPro" id="IPR024752">
    <property type="entry name" value="Myb/SANT-like_dom"/>
</dbReference>
<dbReference type="PANTHER" id="PTHR31704">
    <property type="entry name" value="MYB/SANT-LIKE DNA-BINDING DOMAIN PROTEIN-RELATED"/>
    <property type="match status" value="1"/>
</dbReference>
<feature type="domain" description="Myb/SANT-like" evidence="2">
    <location>
        <begin position="31"/>
        <end position="125"/>
    </location>
</feature>
<dbReference type="Proteomes" id="UP001318860">
    <property type="component" value="Unassembled WGS sequence"/>
</dbReference>